<dbReference type="Proteomes" id="UP000244488">
    <property type="component" value="Unassembled WGS sequence"/>
</dbReference>
<feature type="compositionally biased region" description="Basic and acidic residues" evidence="1">
    <location>
        <begin position="45"/>
        <end position="57"/>
    </location>
</feature>
<dbReference type="AlphaFoldDB" id="A0A2T6IZW6"/>
<gene>
    <name evidence="2" type="ORF">TGBR9_250080</name>
</gene>
<evidence type="ECO:0000313" key="3">
    <source>
        <dbReference type="Proteomes" id="UP000244488"/>
    </source>
</evidence>
<feature type="compositionally biased region" description="Basic and acidic residues" evidence="1">
    <location>
        <begin position="164"/>
        <end position="178"/>
    </location>
</feature>
<name>A0A2T6IZW6_TOXGO</name>
<feature type="region of interest" description="Disordered" evidence="1">
    <location>
        <begin position="28"/>
        <end position="186"/>
    </location>
</feature>
<feature type="compositionally biased region" description="Basic and acidic residues" evidence="1">
    <location>
        <begin position="65"/>
        <end position="88"/>
    </location>
</feature>
<evidence type="ECO:0000313" key="2">
    <source>
        <dbReference type="EMBL" id="PUA90892.1"/>
    </source>
</evidence>
<protein>
    <submittedName>
        <fullName evidence="2">Uncharacterized protein</fullName>
    </submittedName>
</protein>
<reference evidence="2 3" key="1">
    <citation type="journal article" date="2016" name="Nat. Commun.">
        <title>Local admixture of amplified and diversified secreted pathogenesis determinants shapes mosaic Toxoplasma gondii genomes.</title>
        <authorList>
            <person name="Lorenzi H."/>
            <person name="Khan A."/>
            <person name="Behnke M.S."/>
            <person name="Namasivayam S."/>
            <person name="Swapna L.S."/>
            <person name="Hadjithomas M."/>
            <person name="Karamycheva S."/>
            <person name="Pinney D."/>
            <person name="Brunk B.P."/>
            <person name="Ajioka J.W."/>
            <person name="Ajzenberg D."/>
            <person name="Boothroyd J.C."/>
            <person name="Boyle J.P."/>
            <person name="Darde M.L."/>
            <person name="Diaz-Miranda M.A."/>
            <person name="Dubey J.P."/>
            <person name="Fritz H.M."/>
            <person name="Gennari S.M."/>
            <person name="Gregory B.D."/>
            <person name="Kim K."/>
            <person name="Saeij J.P."/>
            <person name="Su C."/>
            <person name="White M.W."/>
            <person name="Zhu X.Q."/>
            <person name="Howe D.K."/>
            <person name="Rosenthal B.M."/>
            <person name="Grigg M.E."/>
            <person name="Parkinson J."/>
            <person name="Liu L."/>
            <person name="Kissinger J.C."/>
            <person name="Roos D.S."/>
            <person name="Sibley L.D."/>
        </authorList>
    </citation>
    <scope>NUCLEOTIDE SEQUENCE [LARGE SCALE GENOMIC DNA]</scope>
    <source>
        <strain evidence="2 3">TgCATBr9</strain>
    </source>
</reference>
<organism evidence="2 3">
    <name type="scientific">Toxoplasma gondii TgCATBr9</name>
    <dbReference type="NCBI Taxonomy" id="943120"/>
    <lineage>
        <taxon>Eukaryota</taxon>
        <taxon>Sar</taxon>
        <taxon>Alveolata</taxon>
        <taxon>Apicomplexa</taxon>
        <taxon>Conoidasida</taxon>
        <taxon>Coccidia</taxon>
        <taxon>Eucoccidiorida</taxon>
        <taxon>Eimeriorina</taxon>
        <taxon>Sarcocystidae</taxon>
        <taxon>Toxoplasma</taxon>
    </lineage>
</organism>
<feature type="compositionally biased region" description="Basic residues" evidence="1">
    <location>
        <begin position="89"/>
        <end position="104"/>
    </location>
</feature>
<feature type="compositionally biased region" description="Basic and acidic residues" evidence="1">
    <location>
        <begin position="105"/>
        <end position="141"/>
    </location>
</feature>
<evidence type="ECO:0000256" key="1">
    <source>
        <dbReference type="SAM" id="MobiDB-lite"/>
    </source>
</evidence>
<dbReference type="VEuPathDB" id="ToxoDB:TGBR9_250080"/>
<comment type="caution">
    <text evidence="2">The sequence shown here is derived from an EMBL/GenBank/DDBJ whole genome shotgun (WGS) entry which is preliminary data.</text>
</comment>
<dbReference type="EMBL" id="AFHV02000737">
    <property type="protein sequence ID" value="PUA90892.1"/>
    <property type="molecule type" value="Genomic_DNA"/>
</dbReference>
<proteinExistence type="predicted"/>
<accession>A0A2T6IZW6</accession>
<sequence>MCAWVSEYLVHRGERLLCFSVCKDLQRSSVSGTSARQRRRQVRARASEVHRKTETSHSRRKQKTKATEGRERQRRDSGDRVKRREEKTKTRKKLTGQRGKKALRRKDEEVTRRNEREEGSPETAEKSDKGETEREADAFLRRERKSTCLGAKKTRRGVSLLQRVEPRPQHRGAAEREAAPLGRQSP</sequence>